<evidence type="ECO:0000313" key="2">
    <source>
        <dbReference type="EMBL" id="QDF42073.1"/>
    </source>
</evidence>
<evidence type="ECO:0000313" key="5">
    <source>
        <dbReference type="Proteomes" id="UP000500895"/>
    </source>
</evidence>
<dbReference type="GO" id="GO:0022900">
    <property type="term" value="P:electron transport chain"/>
    <property type="evidence" value="ECO:0007669"/>
    <property type="project" value="InterPro"/>
</dbReference>
<feature type="chain" id="PRO_5044581674" description="Cytochrome c" evidence="1">
    <location>
        <begin position="23"/>
        <end position="158"/>
    </location>
</feature>
<gene>
    <name evidence="2" type="ORF">FJN17_33275</name>
    <name evidence="3" type="ORF">HAV00_05770</name>
</gene>
<evidence type="ECO:0000313" key="3">
    <source>
        <dbReference type="EMBL" id="QIP05784.1"/>
    </source>
</evidence>
<keyword evidence="4" id="KW-1185">Reference proteome</keyword>
<dbReference type="EMBL" id="CP041090">
    <property type="protein sequence ID" value="QDF42073.1"/>
    <property type="molecule type" value="Genomic_DNA"/>
</dbReference>
<dbReference type="SUPFAM" id="SSF47175">
    <property type="entry name" value="Cytochromes"/>
    <property type="match status" value="1"/>
</dbReference>
<keyword evidence="1" id="KW-0732">Signal</keyword>
<feature type="signal peptide" evidence="1">
    <location>
        <begin position="1"/>
        <end position="22"/>
    </location>
</feature>
<dbReference type="RefSeq" id="WP_094972912.1">
    <property type="nucleotide sequence ID" value="NZ_CP029427.2"/>
</dbReference>
<dbReference type="KEGG" id="bsym:CIT39_03385"/>
<dbReference type="AlphaFoldDB" id="A0A2U8Q6J8"/>
<organism evidence="3 5">
    <name type="scientific">Bradyrhizobium symbiodeficiens</name>
    <dbReference type="NCBI Taxonomy" id="1404367"/>
    <lineage>
        <taxon>Bacteria</taxon>
        <taxon>Pseudomonadati</taxon>
        <taxon>Pseudomonadota</taxon>
        <taxon>Alphaproteobacteria</taxon>
        <taxon>Hyphomicrobiales</taxon>
        <taxon>Nitrobacteraceae</taxon>
        <taxon>Bradyrhizobium</taxon>
    </lineage>
</organism>
<dbReference type="GO" id="GO:0009055">
    <property type="term" value="F:electron transfer activity"/>
    <property type="evidence" value="ECO:0007669"/>
    <property type="project" value="InterPro"/>
</dbReference>
<name>A0A2U8Q6J8_9BRAD</name>
<reference evidence="4 5" key="2">
    <citation type="journal article" date="2020" name="Int. J. Syst. Evol. Microbiol.">
        <title>Description and complete genome sequences of Bradyrhizobium symbiodeficiens sp. nov., a non-symbiotic bacterium associated with legumes native to Canada.</title>
        <authorList>
            <person name="Bromfield E.S.P."/>
            <person name="Cloutier S."/>
            <person name="Nguyen H.D.T."/>
        </authorList>
    </citation>
    <scope>NUCLEOTIDE SEQUENCE [LARGE SCALE GENOMIC DNA]</scope>
    <source>
        <strain evidence="3 5">101S1MB</strain>
        <strain evidence="2 4">65S1MB</strain>
    </source>
</reference>
<evidence type="ECO:0008006" key="6">
    <source>
        <dbReference type="Google" id="ProtNLM"/>
    </source>
</evidence>
<dbReference type="Proteomes" id="UP000319298">
    <property type="component" value="Chromosome"/>
</dbReference>
<sequence>MRVLVATIVAALAGGSATLAGAQHQHSHDPSTPVAPDTRQFVKFPAPLVEHTLANMRDHLQTLQEIQSQLAMGQTDVAAKVAETRLGMSSLGLHGAAEVSKYMPQGMQDAGTAMHRAASRFAITAQEAGVTGDLKPVFAGLAEITAQCVGCHAGYRLK</sequence>
<dbReference type="GO" id="GO:0005506">
    <property type="term" value="F:iron ion binding"/>
    <property type="evidence" value="ECO:0007669"/>
    <property type="project" value="InterPro"/>
</dbReference>
<reference evidence="4" key="1">
    <citation type="submission" date="2019-06" db="EMBL/GenBank/DDBJ databases">
        <title>Whole-Genome Sequence of Bradyrhizobium sp. 3 Strain 65S1MB.</title>
        <authorList>
            <person name="Bromfield E.S.P."/>
            <person name="Cloutier S."/>
            <person name="Nguyen H.D.T."/>
        </authorList>
    </citation>
    <scope>NUCLEOTIDE SEQUENCE [LARGE SCALE GENOMIC DNA]</scope>
    <source>
        <strain evidence="4">65S1MB</strain>
    </source>
</reference>
<dbReference type="InterPro" id="IPR010980">
    <property type="entry name" value="Cyt_c/b562"/>
</dbReference>
<accession>A0A2U8Q6J8</accession>
<dbReference type="GO" id="GO:0020037">
    <property type="term" value="F:heme binding"/>
    <property type="evidence" value="ECO:0007669"/>
    <property type="project" value="InterPro"/>
</dbReference>
<dbReference type="EMBL" id="CP050066">
    <property type="protein sequence ID" value="QIP05784.1"/>
    <property type="molecule type" value="Genomic_DNA"/>
</dbReference>
<dbReference type="Gene3D" id="1.20.120.10">
    <property type="entry name" value="Cytochrome c/b562"/>
    <property type="match status" value="1"/>
</dbReference>
<dbReference type="Proteomes" id="UP000500895">
    <property type="component" value="Chromosome"/>
</dbReference>
<protein>
    <recommendedName>
        <fullName evidence="6">Cytochrome c</fullName>
    </recommendedName>
</protein>
<proteinExistence type="predicted"/>
<reference evidence="3" key="3">
    <citation type="submission" date="2024-02" db="EMBL/GenBank/DDBJ databases">
        <authorList>
            <person name="Bromfield E.S.P."/>
            <person name="Cloutier S."/>
            <person name="Nguyen H.D.T."/>
        </authorList>
    </citation>
    <scope>NUCLEOTIDE SEQUENCE</scope>
    <source>
        <strain evidence="3">101S1MB</strain>
        <strain evidence="2">65S1MB</strain>
    </source>
</reference>
<evidence type="ECO:0000313" key="4">
    <source>
        <dbReference type="Proteomes" id="UP000319298"/>
    </source>
</evidence>
<evidence type="ECO:0000256" key="1">
    <source>
        <dbReference type="SAM" id="SignalP"/>
    </source>
</evidence>